<dbReference type="SMART" id="SM01236">
    <property type="entry name" value="Haem_oxygenase_2"/>
    <property type="match status" value="1"/>
</dbReference>
<dbReference type="Gene3D" id="1.20.910.10">
    <property type="entry name" value="Heme oxygenase-like"/>
    <property type="match status" value="1"/>
</dbReference>
<dbReference type="OrthoDB" id="252872at2"/>
<keyword evidence="2" id="KW-1185">Reference proteome</keyword>
<dbReference type="EMBL" id="BJUB01000004">
    <property type="protein sequence ID" value="GEK21109.1"/>
    <property type="molecule type" value="Genomic_DNA"/>
</dbReference>
<accession>A0A510V2L9</accession>
<dbReference type="SUPFAM" id="SSF48613">
    <property type="entry name" value="Heme oxygenase-like"/>
    <property type="match status" value="1"/>
</dbReference>
<reference evidence="1 2" key="1">
    <citation type="submission" date="2019-07" db="EMBL/GenBank/DDBJ databases">
        <title>Whole genome shotgun sequence of Cellulomonas xylanilytica NBRC 101102.</title>
        <authorList>
            <person name="Hosoyama A."/>
            <person name="Uohara A."/>
            <person name="Ohji S."/>
            <person name="Ichikawa N."/>
        </authorList>
    </citation>
    <scope>NUCLEOTIDE SEQUENCE [LARGE SCALE GENOMIC DNA]</scope>
    <source>
        <strain evidence="1 2">NBRC 101102</strain>
    </source>
</reference>
<dbReference type="AlphaFoldDB" id="A0A510V2L9"/>
<name>A0A510V2L9_9CELL</name>
<dbReference type="RefSeq" id="WP_146926911.1">
    <property type="nucleotide sequence ID" value="NZ_BJUB01000004.1"/>
</dbReference>
<gene>
    <name evidence="1" type="ORF">CXY01_16290</name>
</gene>
<evidence type="ECO:0000313" key="2">
    <source>
        <dbReference type="Proteomes" id="UP000321118"/>
    </source>
</evidence>
<proteinExistence type="predicted"/>
<organism evidence="1 2">
    <name type="scientific">Cellulomonas xylanilytica</name>
    <dbReference type="NCBI Taxonomy" id="233583"/>
    <lineage>
        <taxon>Bacteria</taxon>
        <taxon>Bacillati</taxon>
        <taxon>Actinomycetota</taxon>
        <taxon>Actinomycetes</taxon>
        <taxon>Micrococcales</taxon>
        <taxon>Cellulomonadaceae</taxon>
        <taxon>Cellulomonas</taxon>
    </lineage>
</organism>
<dbReference type="Pfam" id="PF14518">
    <property type="entry name" value="Haem_oxygenas_2"/>
    <property type="match status" value="1"/>
</dbReference>
<protein>
    <recommendedName>
        <fullName evidence="3">Iron-containing redox enzyme family protein</fullName>
    </recommendedName>
</protein>
<comment type="caution">
    <text evidence="1">The sequence shown here is derived from an EMBL/GenBank/DDBJ whole genome shotgun (WGS) entry which is preliminary data.</text>
</comment>
<evidence type="ECO:0000313" key="1">
    <source>
        <dbReference type="EMBL" id="GEK21109.1"/>
    </source>
</evidence>
<evidence type="ECO:0008006" key="3">
    <source>
        <dbReference type="Google" id="ProtNLM"/>
    </source>
</evidence>
<sequence>MKLPAPRGPLGASLTDLLVHPPRDTDVVADEVLTRWRAGAATTDPLKDDDLQLTLWTLYALHYRGFEGVDDAWEWHPGLLRLRGSLEEAFEAGLREQVPAPVETAPDRETVASALFAMTAPGPGPSVARYVSRTADATQVEEFLVHRSLYTLMEADPHTWAIPRLSGAPKAALVEVQSDEYGGGRPERMHSALFARTMRGAGLVDEYGYYVDRLPAVTMAALNVMSLFGLHRRWRGAIAGHLAAFEMTSSLPNRLYGDGFRRLGHDAGTTDYFDEHVEADAVHEQIAGRDLAGRLAEQEPELVGDILFGAAACLYLDELVGRHLLDSWSAGTTSLRAP</sequence>
<dbReference type="InterPro" id="IPR016084">
    <property type="entry name" value="Haem_Oase-like_multi-hlx"/>
</dbReference>
<dbReference type="Proteomes" id="UP000321118">
    <property type="component" value="Unassembled WGS sequence"/>
</dbReference>